<feature type="domain" description="C2H2-type" evidence="2">
    <location>
        <begin position="144"/>
        <end position="166"/>
    </location>
</feature>
<comment type="similarity">
    <text evidence="1">Belongs to the glycogen phosphorylase family.</text>
</comment>
<dbReference type="Gene3D" id="3.40.50.2000">
    <property type="entry name" value="Glycogen Phosphorylase B"/>
    <property type="match status" value="2"/>
</dbReference>
<keyword evidence="4" id="KW-1185">Reference proteome</keyword>
<comment type="caution">
    <text evidence="3">The sequence shown here is derived from an EMBL/GenBank/DDBJ whole genome shotgun (WGS) entry which is preliminary data.</text>
</comment>
<evidence type="ECO:0000256" key="1">
    <source>
        <dbReference type="ARBA" id="ARBA00006047"/>
    </source>
</evidence>
<dbReference type="GO" id="GO:0005980">
    <property type="term" value="P:glycogen catabolic process"/>
    <property type="evidence" value="ECO:0007669"/>
    <property type="project" value="TreeGrafter"/>
</dbReference>
<evidence type="ECO:0000259" key="2">
    <source>
        <dbReference type="PROSITE" id="PS00028"/>
    </source>
</evidence>
<reference evidence="3" key="1">
    <citation type="submission" date="2021-06" db="EMBL/GenBank/DDBJ databases">
        <authorList>
            <person name="Kallberg Y."/>
            <person name="Tangrot J."/>
            <person name="Rosling A."/>
        </authorList>
    </citation>
    <scope>NUCLEOTIDE SEQUENCE</scope>
    <source>
        <strain evidence="3">MA453B</strain>
    </source>
</reference>
<evidence type="ECO:0000313" key="3">
    <source>
        <dbReference type="EMBL" id="CAG8760652.1"/>
    </source>
</evidence>
<protein>
    <submittedName>
        <fullName evidence="3">5353_t:CDS:1</fullName>
    </submittedName>
</protein>
<organism evidence="3 4">
    <name type="scientific">Dentiscutata erythropus</name>
    <dbReference type="NCBI Taxonomy" id="1348616"/>
    <lineage>
        <taxon>Eukaryota</taxon>
        <taxon>Fungi</taxon>
        <taxon>Fungi incertae sedis</taxon>
        <taxon>Mucoromycota</taxon>
        <taxon>Glomeromycotina</taxon>
        <taxon>Glomeromycetes</taxon>
        <taxon>Diversisporales</taxon>
        <taxon>Gigasporaceae</taxon>
        <taxon>Dentiscutata</taxon>
    </lineage>
</organism>
<dbReference type="PANTHER" id="PTHR11468:SF3">
    <property type="entry name" value="GLYCOGEN PHOSPHORYLASE, LIVER FORM"/>
    <property type="match status" value="1"/>
</dbReference>
<evidence type="ECO:0000313" key="4">
    <source>
        <dbReference type="Proteomes" id="UP000789405"/>
    </source>
</evidence>
<dbReference type="GO" id="GO:0008184">
    <property type="term" value="F:glycogen phosphorylase activity"/>
    <property type="evidence" value="ECO:0007669"/>
    <property type="project" value="InterPro"/>
</dbReference>
<dbReference type="Proteomes" id="UP000789405">
    <property type="component" value="Unassembled WGS sequence"/>
</dbReference>
<accession>A0A9N9NTZ0</accession>
<gene>
    <name evidence="3" type="ORF">DERYTH_LOCUS17787</name>
</gene>
<dbReference type="OrthoDB" id="2366372at2759"/>
<dbReference type="EMBL" id="CAJVPY010017167">
    <property type="protein sequence ID" value="CAG8760652.1"/>
    <property type="molecule type" value="Genomic_DNA"/>
</dbReference>
<dbReference type="PANTHER" id="PTHR11468">
    <property type="entry name" value="GLYCOGEN PHOSPHORYLASE"/>
    <property type="match status" value="1"/>
</dbReference>
<sequence length="270" mass="30944">MSYFSSLSIIPPDKKKQDFVYSESSSSPDFSDTTISSDEQKNLIINHVPHHFRSRHSLSVSRKADKASKTYMTGICKQDFEYIQKKLTTILESQNVNEYNVTGSENISPYFLLDKSPKSYITFSYGNDTYNDVLETETDERLRCTEPGCDQIFECQRTLLQHNPIHRLTKSDNQSWIQKFYLYGKSVVPVITIVEEITYIALSFMSCSYELSVYNIDNFSAYQATAHTVRDRLIKRWNDTQQNLGLRMKDVLDEEVDAALGNGGLGRLAA</sequence>
<dbReference type="GO" id="GO:0005737">
    <property type="term" value="C:cytoplasm"/>
    <property type="evidence" value="ECO:0007669"/>
    <property type="project" value="TreeGrafter"/>
</dbReference>
<dbReference type="SUPFAM" id="SSF53756">
    <property type="entry name" value="UDP-Glycosyltransferase/glycogen phosphorylase"/>
    <property type="match status" value="1"/>
</dbReference>
<name>A0A9N9NTZ0_9GLOM</name>
<dbReference type="InterPro" id="IPR013087">
    <property type="entry name" value="Znf_C2H2_type"/>
</dbReference>
<dbReference type="GO" id="GO:0030170">
    <property type="term" value="F:pyridoxal phosphate binding"/>
    <property type="evidence" value="ECO:0007669"/>
    <property type="project" value="TreeGrafter"/>
</dbReference>
<feature type="non-terminal residue" evidence="3">
    <location>
        <position position="270"/>
    </location>
</feature>
<dbReference type="InterPro" id="IPR000811">
    <property type="entry name" value="Glyco_trans_35"/>
</dbReference>
<dbReference type="PROSITE" id="PS00028">
    <property type="entry name" value="ZINC_FINGER_C2H2_1"/>
    <property type="match status" value="1"/>
</dbReference>
<proteinExistence type="inferred from homology"/>
<dbReference type="AlphaFoldDB" id="A0A9N9NTZ0"/>